<protein>
    <submittedName>
        <fullName evidence="1">Uncharacterized protein</fullName>
    </submittedName>
</protein>
<dbReference type="AlphaFoldDB" id="A0A6C0KJY5"/>
<organism evidence="1">
    <name type="scientific">viral metagenome</name>
    <dbReference type="NCBI Taxonomy" id="1070528"/>
    <lineage>
        <taxon>unclassified sequences</taxon>
        <taxon>metagenomes</taxon>
        <taxon>organismal metagenomes</taxon>
    </lineage>
</organism>
<proteinExistence type="predicted"/>
<reference evidence="1" key="1">
    <citation type="journal article" date="2020" name="Nature">
        <title>Giant virus diversity and host interactions through global metagenomics.</title>
        <authorList>
            <person name="Schulz F."/>
            <person name="Roux S."/>
            <person name="Paez-Espino D."/>
            <person name="Jungbluth S."/>
            <person name="Walsh D.A."/>
            <person name="Denef V.J."/>
            <person name="McMahon K.D."/>
            <person name="Konstantinidis K.T."/>
            <person name="Eloe-Fadrosh E.A."/>
            <person name="Kyrpides N.C."/>
            <person name="Woyke T."/>
        </authorList>
    </citation>
    <scope>NUCLEOTIDE SEQUENCE</scope>
    <source>
        <strain evidence="1">GVMAG-S-3300012919-55</strain>
    </source>
</reference>
<name>A0A6C0KJY5_9ZZZZ</name>
<evidence type="ECO:0000313" key="1">
    <source>
        <dbReference type="EMBL" id="QHU17593.1"/>
    </source>
</evidence>
<dbReference type="EMBL" id="MN740916">
    <property type="protein sequence ID" value="QHU17593.1"/>
    <property type="molecule type" value="Genomic_DNA"/>
</dbReference>
<sequence length="191" mass="22639">MEEQENEIIDLQDNDIIENMDNLLEEIELFQINANIECIKCYMFYVEGQKLLNFKKTELDIRENKMTKKELLALVLKNNKLQSKKFDLTGIYKYELNLETDRIKDFCKSPSEFSFITSYSNIEDILFHPGIELFNDNNAMILLFSRTPKQQNPIRSNHLNKNKTQKKVKFNIKENSKPMNKTAKTKEEVKE</sequence>
<accession>A0A6C0KJY5</accession>